<name>A0ABD0YTQ5_9HEMI</name>
<organism evidence="6 7">
    <name type="scientific">Ranatra chinensis</name>
    <dbReference type="NCBI Taxonomy" id="642074"/>
    <lineage>
        <taxon>Eukaryota</taxon>
        <taxon>Metazoa</taxon>
        <taxon>Ecdysozoa</taxon>
        <taxon>Arthropoda</taxon>
        <taxon>Hexapoda</taxon>
        <taxon>Insecta</taxon>
        <taxon>Pterygota</taxon>
        <taxon>Neoptera</taxon>
        <taxon>Paraneoptera</taxon>
        <taxon>Hemiptera</taxon>
        <taxon>Heteroptera</taxon>
        <taxon>Panheteroptera</taxon>
        <taxon>Nepomorpha</taxon>
        <taxon>Nepidae</taxon>
        <taxon>Ranatrinae</taxon>
        <taxon>Ranatra</taxon>
    </lineage>
</organism>
<evidence type="ECO:0000256" key="3">
    <source>
        <dbReference type="ARBA" id="ARBA00023180"/>
    </source>
</evidence>
<evidence type="ECO:0000313" key="6">
    <source>
        <dbReference type="EMBL" id="KAL1138604.1"/>
    </source>
</evidence>
<dbReference type="SMART" id="SM00020">
    <property type="entry name" value="Tryp_SPc"/>
    <property type="match status" value="1"/>
</dbReference>
<proteinExistence type="inferred from homology"/>
<dbReference type="AlphaFoldDB" id="A0ABD0YTQ5"/>
<protein>
    <recommendedName>
        <fullName evidence="5">Peptidase S1 domain-containing protein</fullName>
    </recommendedName>
</protein>
<dbReference type="InterPro" id="IPR018114">
    <property type="entry name" value="TRYPSIN_HIS"/>
</dbReference>
<dbReference type="PROSITE" id="PS50240">
    <property type="entry name" value="TRYPSIN_DOM"/>
    <property type="match status" value="1"/>
</dbReference>
<keyword evidence="2" id="KW-1015">Disulfide bond</keyword>
<keyword evidence="3" id="KW-0325">Glycoprotein</keyword>
<dbReference type="InterPro" id="IPR038565">
    <property type="entry name" value="CLIP_sf"/>
</dbReference>
<dbReference type="PANTHER" id="PTHR24256">
    <property type="entry name" value="TRYPTASE-RELATED"/>
    <property type="match status" value="1"/>
</dbReference>
<comment type="caution">
    <text evidence="6">The sequence shown here is derived from an EMBL/GenBank/DDBJ whole genome shotgun (WGS) entry which is preliminary data.</text>
</comment>
<comment type="similarity">
    <text evidence="4">Belongs to the peptidase S1 family. CLIP subfamily.</text>
</comment>
<feature type="domain" description="Peptidase S1" evidence="5">
    <location>
        <begin position="159"/>
        <end position="402"/>
    </location>
</feature>
<evidence type="ECO:0000259" key="5">
    <source>
        <dbReference type="PROSITE" id="PS50240"/>
    </source>
</evidence>
<sequence>MFLKSLSTFFRIYLTIFVRPFHININQLILINYEGLKNKLDVLIEIVFSDNSNHEVELIIDQENERDYSPVEASGKQEYLCSAGSVCVVISKCTVMAQLMKSSCLQASKLHELTCGYFETEPMVCCPKFFSSDKNQTSDNDCGRPKLHNWWSTNYRGVGSQPWAVRVGFYNKYRNQIEYLCCGSIISKQVVLTAAHCALAKSATHSISSVQIGEYDGSGDPDCTSTFCAHPVVDIPVSHIIIHPGYEAKTFRHNIALLVLKSSMNYSLAAQPICLYPKHQENAFTGLQAQLVGWGRLASQLKVQQHQQQLVMPVLPLERCSLVYGASVPITSNELCVGGQSGRDACSGFGGAPLVLLDQNTKNRYYQIGLVSFGSDRCGAPGIPSVYTRVDKYTEWIIKNSPKDS</sequence>
<keyword evidence="1" id="KW-0732">Signal</keyword>
<dbReference type="EMBL" id="JBFDAA010000003">
    <property type="protein sequence ID" value="KAL1138604.1"/>
    <property type="molecule type" value="Genomic_DNA"/>
</dbReference>
<evidence type="ECO:0000313" key="7">
    <source>
        <dbReference type="Proteomes" id="UP001558652"/>
    </source>
</evidence>
<dbReference type="PRINTS" id="PR00722">
    <property type="entry name" value="CHYMOTRYPSIN"/>
</dbReference>
<dbReference type="InterPro" id="IPR043504">
    <property type="entry name" value="Peptidase_S1_PA_chymotrypsin"/>
</dbReference>
<dbReference type="Gene3D" id="3.30.1640.30">
    <property type="match status" value="1"/>
</dbReference>
<gene>
    <name evidence="6" type="ORF">AAG570_008667</name>
</gene>
<dbReference type="CDD" id="cd00190">
    <property type="entry name" value="Tryp_SPc"/>
    <property type="match status" value="1"/>
</dbReference>
<dbReference type="InterPro" id="IPR009003">
    <property type="entry name" value="Peptidase_S1_PA"/>
</dbReference>
<dbReference type="Gene3D" id="2.40.10.10">
    <property type="entry name" value="Trypsin-like serine proteases"/>
    <property type="match status" value="2"/>
</dbReference>
<dbReference type="Pfam" id="PF00089">
    <property type="entry name" value="Trypsin"/>
    <property type="match status" value="1"/>
</dbReference>
<evidence type="ECO:0000256" key="4">
    <source>
        <dbReference type="ARBA" id="ARBA00024195"/>
    </source>
</evidence>
<dbReference type="InterPro" id="IPR001314">
    <property type="entry name" value="Peptidase_S1A"/>
</dbReference>
<dbReference type="InterPro" id="IPR051487">
    <property type="entry name" value="Ser/Thr_Proteases_Immune/Dev"/>
</dbReference>
<dbReference type="PROSITE" id="PS00134">
    <property type="entry name" value="TRYPSIN_HIS"/>
    <property type="match status" value="1"/>
</dbReference>
<keyword evidence="7" id="KW-1185">Reference proteome</keyword>
<dbReference type="InterPro" id="IPR001254">
    <property type="entry name" value="Trypsin_dom"/>
</dbReference>
<dbReference type="FunFam" id="2.40.10.10:FF:000028">
    <property type="entry name" value="Serine protease easter"/>
    <property type="match status" value="1"/>
</dbReference>
<accession>A0ABD0YTQ5</accession>
<dbReference type="Proteomes" id="UP001558652">
    <property type="component" value="Unassembled WGS sequence"/>
</dbReference>
<dbReference type="SUPFAM" id="SSF50494">
    <property type="entry name" value="Trypsin-like serine proteases"/>
    <property type="match status" value="1"/>
</dbReference>
<reference evidence="6 7" key="1">
    <citation type="submission" date="2024-07" db="EMBL/GenBank/DDBJ databases">
        <title>Chromosome-level genome assembly of the water stick insect Ranatra chinensis (Heteroptera: Nepidae).</title>
        <authorList>
            <person name="Liu X."/>
        </authorList>
    </citation>
    <scope>NUCLEOTIDE SEQUENCE [LARGE SCALE GENOMIC DNA]</scope>
    <source>
        <strain evidence="6">Cailab_2021Rc</strain>
        <tissue evidence="6">Muscle</tissue>
    </source>
</reference>
<evidence type="ECO:0000256" key="1">
    <source>
        <dbReference type="ARBA" id="ARBA00022729"/>
    </source>
</evidence>
<evidence type="ECO:0000256" key="2">
    <source>
        <dbReference type="ARBA" id="ARBA00023157"/>
    </source>
</evidence>